<accession>A0A5B8S357</accession>
<gene>
    <name evidence="2" type="ORF">FRF71_06460</name>
</gene>
<dbReference type="InterPro" id="IPR052514">
    <property type="entry name" value="SAM-dependent_MTase"/>
</dbReference>
<dbReference type="AlphaFoldDB" id="A0A5B8S357"/>
<protein>
    <submittedName>
        <fullName evidence="2">FkbM family methyltransferase</fullName>
    </submittedName>
</protein>
<proteinExistence type="predicted"/>
<evidence type="ECO:0000313" key="3">
    <source>
        <dbReference type="Proteomes" id="UP000321172"/>
    </source>
</evidence>
<dbReference type="RefSeq" id="WP_147089788.1">
    <property type="nucleotide sequence ID" value="NZ_BAABJD010000001.1"/>
</dbReference>
<dbReference type="Pfam" id="PF05050">
    <property type="entry name" value="Methyltransf_21"/>
    <property type="match status" value="1"/>
</dbReference>
<dbReference type="InterPro" id="IPR029063">
    <property type="entry name" value="SAM-dependent_MTases_sf"/>
</dbReference>
<dbReference type="Proteomes" id="UP000321172">
    <property type="component" value="Chromosome"/>
</dbReference>
<keyword evidence="3" id="KW-1185">Reference proteome</keyword>
<dbReference type="Gene3D" id="3.40.50.150">
    <property type="entry name" value="Vaccinia Virus protein VP39"/>
    <property type="match status" value="1"/>
</dbReference>
<sequence>MPNRALPNPTEWQDNPYQPEWAERDFLYSPDGHREYPQHACKITYELSKPYIRNFRNALDIGCRVGEFTRYLHLDFAHVYAFDPNLWPDFRKNVDLGRVTHYNCAIGAEPGETMMFGGTHAMQEGATGRIVPVHTIDSFGFEDIDYIKIDVEGFEKKVLQGAAATIERCNPVIVIEQNHVVLKDDVQYSAKEYLEALGYISVAVDRRGWDFVMVRD</sequence>
<name>A0A5B8S357_9SPHN</name>
<organism evidence="2 3">
    <name type="scientific">Novosphingobium ginsenosidimutans</name>
    <dbReference type="NCBI Taxonomy" id="1176536"/>
    <lineage>
        <taxon>Bacteria</taxon>
        <taxon>Pseudomonadati</taxon>
        <taxon>Pseudomonadota</taxon>
        <taxon>Alphaproteobacteria</taxon>
        <taxon>Sphingomonadales</taxon>
        <taxon>Sphingomonadaceae</taxon>
        <taxon>Novosphingobium</taxon>
    </lineage>
</organism>
<keyword evidence="2" id="KW-0808">Transferase</keyword>
<evidence type="ECO:0000259" key="1">
    <source>
        <dbReference type="Pfam" id="PF05050"/>
    </source>
</evidence>
<dbReference type="KEGG" id="ngf:FRF71_06460"/>
<dbReference type="PANTHER" id="PTHR34203:SF15">
    <property type="entry name" value="SLL1173 PROTEIN"/>
    <property type="match status" value="1"/>
</dbReference>
<dbReference type="InterPro" id="IPR006342">
    <property type="entry name" value="FkbM_mtfrase"/>
</dbReference>
<keyword evidence="2" id="KW-0489">Methyltransferase</keyword>
<dbReference type="GO" id="GO:0032259">
    <property type="term" value="P:methylation"/>
    <property type="evidence" value="ECO:0007669"/>
    <property type="project" value="UniProtKB-KW"/>
</dbReference>
<dbReference type="NCBIfam" id="TIGR01444">
    <property type="entry name" value="fkbM_fam"/>
    <property type="match status" value="1"/>
</dbReference>
<dbReference type="EMBL" id="CP042345">
    <property type="protein sequence ID" value="QEA15810.1"/>
    <property type="molecule type" value="Genomic_DNA"/>
</dbReference>
<dbReference type="PANTHER" id="PTHR34203">
    <property type="entry name" value="METHYLTRANSFERASE, FKBM FAMILY PROTEIN"/>
    <property type="match status" value="1"/>
</dbReference>
<dbReference type="OrthoDB" id="5679686at2"/>
<evidence type="ECO:0000313" key="2">
    <source>
        <dbReference type="EMBL" id="QEA15810.1"/>
    </source>
</evidence>
<feature type="domain" description="Methyltransferase FkbM" evidence="1">
    <location>
        <begin position="100"/>
        <end position="181"/>
    </location>
</feature>
<dbReference type="SUPFAM" id="SSF53335">
    <property type="entry name" value="S-adenosyl-L-methionine-dependent methyltransferases"/>
    <property type="match status" value="1"/>
</dbReference>
<dbReference type="GO" id="GO:0008168">
    <property type="term" value="F:methyltransferase activity"/>
    <property type="evidence" value="ECO:0007669"/>
    <property type="project" value="UniProtKB-KW"/>
</dbReference>
<reference evidence="2 3" key="1">
    <citation type="journal article" date="2013" name="J. Microbiol. Biotechnol.">
        <title>Novosphingobium ginsenosidimutans sp. nov., with the ability to convert ginsenoside.</title>
        <authorList>
            <person name="Kim J.K."/>
            <person name="He D."/>
            <person name="Liu Q.M."/>
            <person name="Park H.Y."/>
            <person name="Jung M.S."/>
            <person name="Yoon M.H."/>
            <person name="Kim S.C."/>
            <person name="Im W.T."/>
        </authorList>
    </citation>
    <scope>NUCLEOTIDE SEQUENCE [LARGE SCALE GENOMIC DNA]</scope>
    <source>
        <strain evidence="2 3">FW-6</strain>
    </source>
</reference>